<evidence type="ECO:0000256" key="1">
    <source>
        <dbReference type="ARBA" id="ARBA00006217"/>
    </source>
</evidence>
<dbReference type="EMBL" id="JAENHP010000023">
    <property type="protein sequence ID" value="MBM2622107.1"/>
    <property type="molecule type" value="Genomic_DNA"/>
</dbReference>
<dbReference type="InterPro" id="IPR001765">
    <property type="entry name" value="Carbonic_anhydrase"/>
</dbReference>
<dbReference type="PANTHER" id="PTHR11002:SF79">
    <property type="entry name" value="CARBONIC ANHYDRASE 2"/>
    <property type="match status" value="1"/>
</dbReference>
<gene>
    <name evidence="8" type="ORF">JIG36_42050</name>
</gene>
<accession>A0ABS2AQG6</accession>
<evidence type="ECO:0000313" key="9">
    <source>
        <dbReference type="Proteomes" id="UP000632138"/>
    </source>
</evidence>
<dbReference type="SMART" id="SM00947">
    <property type="entry name" value="Pro_CA"/>
    <property type="match status" value="1"/>
</dbReference>
<keyword evidence="3 7" id="KW-0862">Zinc</keyword>
<evidence type="ECO:0000256" key="3">
    <source>
        <dbReference type="ARBA" id="ARBA00022833"/>
    </source>
</evidence>
<keyword evidence="4 7" id="KW-0456">Lyase</keyword>
<dbReference type="RefSeq" id="WP_203382423.1">
    <property type="nucleotide sequence ID" value="NZ_JAENHP010000023.1"/>
</dbReference>
<dbReference type="Pfam" id="PF00484">
    <property type="entry name" value="Pro_CA"/>
    <property type="match status" value="1"/>
</dbReference>
<dbReference type="PANTHER" id="PTHR11002">
    <property type="entry name" value="CARBONIC ANHYDRASE"/>
    <property type="match status" value="1"/>
</dbReference>
<evidence type="ECO:0000256" key="2">
    <source>
        <dbReference type="ARBA" id="ARBA00012925"/>
    </source>
</evidence>
<evidence type="ECO:0000313" key="8">
    <source>
        <dbReference type="EMBL" id="MBM2622107.1"/>
    </source>
</evidence>
<proteinExistence type="inferred from homology"/>
<organism evidence="8 9">
    <name type="scientific">Paractinoplanes ovalisporus</name>
    <dbReference type="NCBI Taxonomy" id="2810368"/>
    <lineage>
        <taxon>Bacteria</taxon>
        <taxon>Bacillati</taxon>
        <taxon>Actinomycetota</taxon>
        <taxon>Actinomycetes</taxon>
        <taxon>Micromonosporales</taxon>
        <taxon>Micromonosporaceae</taxon>
        <taxon>Paractinoplanes</taxon>
    </lineage>
</organism>
<comment type="caution">
    <text evidence="8">The sequence shown here is derived from an EMBL/GenBank/DDBJ whole genome shotgun (WGS) entry which is preliminary data.</text>
</comment>
<dbReference type="EC" id="4.2.1.1" evidence="2 7"/>
<name>A0ABS2AQG6_9ACTN</name>
<dbReference type="Gene3D" id="3.40.1050.10">
    <property type="entry name" value="Carbonic anhydrase"/>
    <property type="match status" value="1"/>
</dbReference>
<comment type="similarity">
    <text evidence="1 7">Belongs to the beta-class carbonic anhydrase family.</text>
</comment>
<comment type="catalytic activity">
    <reaction evidence="6 7">
        <text>hydrogencarbonate + H(+) = CO2 + H2O</text>
        <dbReference type="Rhea" id="RHEA:10748"/>
        <dbReference type="ChEBI" id="CHEBI:15377"/>
        <dbReference type="ChEBI" id="CHEBI:15378"/>
        <dbReference type="ChEBI" id="CHEBI:16526"/>
        <dbReference type="ChEBI" id="CHEBI:17544"/>
        <dbReference type="EC" id="4.2.1.1"/>
    </reaction>
</comment>
<evidence type="ECO:0000256" key="6">
    <source>
        <dbReference type="ARBA" id="ARBA00048348"/>
    </source>
</evidence>
<comment type="function">
    <text evidence="5">Catalyzes the reversible hydration of carbon dioxide to form bicarbonate.</text>
</comment>
<evidence type="ECO:0000256" key="4">
    <source>
        <dbReference type="ARBA" id="ARBA00023239"/>
    </source>
</evidence>
<protein>
    <recommendedName>
        <fullName evidence="2 7">Carbonic anhydrase</fullName>
        <ecNumber evidence="2 7">4.2.1.1</ecNumber>
    </recommendedName>
    <alternativeName>
        <fullName evidence="7">Carbonate dehydratase</fullName>
    </alternativeName>
</protein>
<evidence type="ECO:0000256" key="7">
    <source>
        <dbReference type="RuleBase" id="RU003956"/>
    </source>
</evidence>
<dbReference type="Proteomes" id="UP000632138">
    <property type="component" value="Unassembled WGS sequence"/>
</dbReference>
<dbReference type="SUPFAM" id="SSF53056">
    <property type="entry name" value="beta-carbonic anhydrase, cab"/>
    <property type="match status" value="1"/>
</dbReference>
<keyword evidence="9" id="KW-1185">Reference proteome</keyword>
<dbReference type="InterPro" id="IPR036874">
    <property type="entry name" value="Carbonic_anhydrase_sf"/>
</dbReference>
<evidence type="ECO:0000256" key="5">
    <source>
        <dbReference type="ARBA" id="ARBA00024993"/>
    </source>
</evidence>
<sequence>MFTDQNTAWDRLLDGNRRWLEERSTAAGDRGAARRAALSQSQEPFALVVGCADSRVPAEILFDQGLGDLFVVRTAGHVVDAAVLGSVEYAVGMLGVSLIVVLGHEGCGAVAAAAGVVDNAQVPSGYVRDIAERIAPNVLRARLDGATTPSEVGAAHSLYTVDLLRERSSLIDRAVRGGKLQTVAAQYCLSTGEVAEVRTPARLAAAAA</sequence>
<dbReference type="PROSITE" id="PS00705">
    <property type="entry name" value="PROK_CO2_ANHYDRASE_2"/>
    <property type="match status" value="1"/>
</dbReference>
<comment type="function">
    <text evidence="7">Reversible hydration of carbon dioxide.</text>
</comment>
<dbReference type="PROSITE" id="PS00704">
    <property type="entry name" value="PROK_CO2_ANHYDRASE_1"/>
    <property type="match status" value="1"/>
</dbReference>
<dbReference type="InterPro" id="IPR015892">
    <property type="entry name" value="Carbonic_anhydrase_CS"/>
</dbReference>
<reference evidence="8 9" key="1">
    <citation type="submission" date="2021-01" db="EMBL/GenBank/DDBJ databases">
        <title>Actinoplanes sp. nov. LDG1-06 isolated from lichen.</title>
        <authorList>
            <person name="Saeng-In P."/>
            <person name="Phongsopitanun W."/>
            <person name="Kanchanasin P."/>
            <person name="Yuki M."/>
            <person name="Kudo T."/>
            <person name="Ohkuma M."/>
            <person name="Tanasupawat S."/>
        </authorList>
    </citation>
    <scope>NUCLEOTIDE SEQUENCE [LARGE SCALE GENOMIC DNA]</scope>
    <source>
        <strain evidence="8 9">LDG1-06</strain>
    </source>
</reference>